<comment type="caution">
    <text evidence="1">The sequence shown here is derived from an EMBL/GenBank/DDBJ whole genome shotgun (WGS) entry which is preliminary data.</text>
</comment>
<protein>
    <submittedName>
        <fullName evidence="1">Uncharacterized protein</fullName>
    </submittedName>
</protein>
<dbReference type="Proteomes" id="UP001454036">
    <property type="component" value="Unassembled WGS sequence"/>
</dbReference>
<reference evidence="1 2" key="1">
    <citation type="submission" date="2024-01" db="EMBL/GenBank/DDBJ databases">
        <title>The complete chloroplast genome sequence of Lithospermum erythrorhizon: insights into the phylogenetic relationship among Boraginaceae species and the maternal lineages of purple gromwells.</title>
        <authorList>
            <person name="Okada T."/>
            <person name="Watanabe K."/>
        </authorList>
    </citation>
    <scope>NUCLEOTIDE SEQUENCE [LARGE SCALE GENOMIC DNA]</scope>
</reference>
<keyword evidence="2" id="KW-1185">Reference proteome</keyword>
<evidence type="ECO:0000313" key="2">
    <source>
        <dbReference type="Proteomes" id="UP001454036"/>
    </source>
</evidence>
<dbReference type="AlphaFoldDB" id="A0AAV3PGI8"/>
<proteinExistence type="predicted"/>
<dbReference type="EMBL" id="BAABME010001530">
    <property type="protein sequence ID" value="GAA0150116.1"/>
    <property type="molecule type" value="Genomic_DNA"/>
</dbReference>
<accession>A0AAV3PGI8</accession>
<gene>
    <name evidence="1" type="ORF">LIER_09126</name>
</gene>
<name>A0AAV3PGI8_LITER</name>
<evidence type="ECO:0000313" key="1">
    <source>
        <dbReference type="EMBL" id="GAA0150116.1"/>
    </source>
</evidence>
<organism evidence="1 2">
    <name type="scientific">Lithospermum erythrorhizon</name>
    <name type="common">Purple gromwell</name>
    <name type="synonym">Lithospermum officinale var. erythrorhizon</name>
    <dbReference type="NCBI Taxonomy" id="34254"/>
    <lineage>
        <taxon>Eukaryota</taxon>
        <taxon>Viridiplantae</taxon>
        <taxon>Streptophyta</taxon>
        <taxon>Embryophyta</taxon>
        <taxon>Tracheophyta</taxon>
        <taxon>Spermatophyta</taxon>
        <taxon>Magnoliopsida</taxon>
        <taxon>eudicotyledons</taxon>
        <taxon>Gunneridae</taxon>
        <taxon>Pentapetalae</taxon>
        <taxon>asterids</taxon>
        <taxon>lamiids</taxon>
        <taxon>Boraginales</taxon>
        <taxon>Boraginaceae</taxon>
        <taxon>Boraginoideae</taxon>
        <taxon>Lithospermeae</taxon>
        <taxon>Lithospermum</taxon>
    </lineage>
</organism>
<sequence length="105" mass="11753">MLLEYGSVRTASYRPLVVHQTIPPMDANAALLQELLANQKRELDEFKQTVLASLPERVSRSVPHTVMPFTVRLNAVPIPVEFILPQFTQYGGIGDPQKHLKGFLA</sequence>